<accession>A0A8T0S7N6</accession>
<evidence type="ECO:0000313" key="1">
    <source>
        <dbReference type="EMBL" id="KAG2592783.1"/>
    </source>
</evidence>
<name>A0A8T0S7N6_PANVG</name>
<evidence type="ECO:0000313" key="2">
    <source>
        <dbReference type="Proteomes" id="UP000823388"/>
    </source>
</evidence>
<comment type="caution">
    <text evidence="1">The sequence shown here is derived from an EMBL/GenBank/DDBJ whole genome shotgun (WGS) entry which is preliminary data.</text>
</comment>
<reference evidence="1" key="1">
    <citation type="submission" date="2020-05" db="EMBL/GenBank/DDBJ databases">
        <title>WGS assembly of Panicum virgatum.</title>
        <authorList>
            <person name="Lovell J.T."/>
            <person name="Jenkins J."/>
            <person name="Shu S."/>
            <person name="Juenger T.E."/>
            <person name="Schmutz J."/>
        </authorList>
    </citation>
    <scope>NUCLEOTIDE SEQUENCE</scope>
    <source>
        <strain evidence="1">AP13</strain>
    </source>
</reference>
<keyword evidence="2" id="KW-1185">Reference proteome</keyword>
<sequence>MVHAPTPCYLSCVCTEHATPAFGKGCVLHTDAAHTLERWTTWRVVPSILLGSGSSARTFSSELAEKFIHVLVPTKNKTDNGSRTSFTDDDHVTRSDPQNCKFKLLLPCCTMFNA</sequence>
<organism evidence="1 2">
    <name type="scientific">Panicum virgatum</name>
    <name type="common">Blackwell switchgrass</name>
    <dbReference type="NCBI Taxonomy" id="38727"/>
    <lineage>
        <taxon>Eukaryota</taxon>
        <taxon>Viridiplantae</taxon>
        <taxon>Streptophyta</taxon>
        <taxon>Embryophyta</taxon>
        <taxon>Tracheophyta</taxon>
        <taxon>Spermatophyta</taxon>
        <taxon>Magnoliopsida</taxon>
        <taxon>Liliopsida</taxon>
        <taxon>Poales</taxon>
        <taxon>Poaceae</taxon>
        <taxon>PACMAD clade</taxon>
        <taxon>Panicoideae</taxon>
        <taxon>Panicodae</taxon>
        <taxon>Paniceae</taxon>
        <taxon>Panicinae</taxon>
        <taxon>Panicum</taxon>
        <taxon>Panicum sect. Hiantes</taxon>
    </lineage>
</organism>
<dbReference type="Proteomes" id="UP000823388">
    <property type="component" value="Chromosome 5N"/>
</dbReference>
<protein>
    <submittedName>
        <fullName evidence="1">Uncharacterized protein</fullName>
    </submittedName>
</protein>
<gene>
    <name evidence="1" type="ORF">PVAP13_5NG579150</name>
</gene>
<dbReference type="AlphaFoldDB" id="A0A8T0S7N6"/>
<dbReference type="EMBL" id="CM029046">
    <property type="protein sequence ID" value="KAG2592783.1"/>
    <property type="molecule type" value="Genomic_DNA"/>
</dbReference>
<proteinExistence type="predicted"/>